<dbReference type="PANTHER" id="PTHR43478:SF1">
    <property type="entry name" value="NA+_H+ ANTIPORTER NHAC-LIKE C-TERMINAL DOMAIN-CONTAINING PROTEIN"/>
    <property type="match status" value="1"/>
</dbReference>
<dbReference type="GO" id="GO:0005886">
    <property type="term" value="C:plasma membrane"/>
    <property type="evidence" value="ECO:0007669"/>
    <property type="project" value="UniProtKB-SubCell"/>
</dbReference>
<feature type="transmembrane region" description="Helical" evidence="6">
    <location>
        <begin position="360"/>
        <end position="386"/>
    </location>
</feature>
<comment type="subcellular location">
    <subcellularLocation>
        <location evidence="1">Cell membrane</location>
        <topology evidence="1">Multi-pass membrane protein</topology>
    </subcellularLocation>
</comment>
<feature type="transmembrane region" description="Helical" evidence="6">
    <location>
        <begin position="23"/>
        <end position="41"/>
    </location>
</feature>
<evidence type="ECO:0000313" key="8">
    <source>
        <dbReference type="EMBL" id="RFT07705.1"/>
    </source>
</evidence>
<dbReference type="Proteomes" id="UP000260649">
    <property type="component" value="Unassembled WGS sequence"/>
</dbReference>
<evidence type="ECO:0000256" key="1">
    <source>
        <dbReference type="ARBA" id="ARBA00004651"/>
    </source>
</evidence>
<keyword evidence="9" id="KW-1185">Reference proteome</keyword>
<dbReference type="InterPro" id="IPR018461">
    <property type="entry name" value="Na/H_Antiport_NhaC-like_C"/>
</dbReference>
<feature type="transmembrane region" description="Helical" evidence="6">
    <location>
        <begin position="199"/>
        <end position="226"/>
    </location>
</feature>
<feature type="domain" description="Na+/H+ antiporter NhaC-like C-terminal" evidence="7">
    <location>
        <begin position="202"/>
        <end position="456"/>
    </location>
</feature>
<feature type="transmembrane region" description="Helical" evidence="6">
    <location>
        <begin position="398"/>
        <end position="420"/>
    </location>
</feature>
<dbReference type="Pfam" id="PF03553">
    <property type="entry name" value="Na_H_antiporter"/>
    <property type="match status" value="1"/>
</dbReference>
<feature type="transmembrane region" description="Helical" evidence="6">
    <location>
        <begin position="319"/>
        <end position="340"/>
    </location>
</feature>
<name>A0A3E2B6T3_9FIRM</name>
<dbReference type="PANTHER" id="PTHR43478">
    <property type="entry name" value="NA+/H+ ANTIPORTER-RELATED"/>
    <property type="match status" value="1"/>
</dbReference>
<dbReference type="EMBL" id="QQRQ01000001">
    <property type="protein sequence ID" value="RFT07705.1"/>
    <property type="molecule type" value="Genomic_DNA"/>
</dbReference>
<evidence type="ECO:0000256" key="4">
    <source>
        <dbReference type="ARBA" id="ARBA00022989"/>
    </source>
</evidence>
<dbReference type="OrthoDB" id="9762978at2"/>
<sequence>MPFLAIVYRKDVFQRGCEGMENYGVLSLLPVAVVIVLVFLTKRTTVSLLAGTLVGAVMLYGVHFAKPWLEVVYGVMGSELWIWLVLVCGFFGSLVALFEASGGIYGFTDIAAKICKGEKRTLLAGWLLGIVTFVDDWLSILSVGTAMRRATDRFHIPREMLAFLSNATASSICVIVPTSTWGVFMISQLVATGVCPSEAGMATFVATLPFLFYPFAALLCGLLYGVGVLPKFGPMRNAYTLAQQREVPVEQTEESSGKKPKARNFLLPVILVTGITIATGEILYGTLASLVFCALLYLPQRLMSPGKYLDTILTGFKDMIGVLFIVTSAFILRDINSLLGMPEFVIGMAKTAMSPQVLPVAAFLIVTLLAVAAGNFWGVCALSFPVIIPIAQALDTNVLLTAGAIISATAAGSHLCFFGAEATLACSSTGIENVRYAQTSVPMLVIPVGISILLYLAAGFFIG</sequence>
<feature type="transmembrane region" description="Helical" evidence="6">
    <location>
        <begin position="48"/>
        <end position="68"/>
    </location>
</feature>
<keyword evidence="5 6" id="KW-0472">Membrane</keyword>
<feature type="transmembrane region" description="Helical" evidence="6">
    <location>
        <begin position="265"/>
        <end position="298"/>
    </location>
</feature>
<reference evidence="8 9" key="1">
    <citation type="submission" date="2018-07" db="EMBL/GenBank/DDBJ databases">
        <title>GABA Modulating Bacteria of the Human Gut Microbiota.</title>
        <authorList>
            <person name="Strandwitz P."/>
            <person name="Kim K.H."/>
            <person name="Terekhova D."/>
            <person name="Liu J.K."/>
            <person name="Sharma A."/>
            <person name="Levering J."/>
            <person name="Mcdonald D."/>
            <person name="Dietrich D."/>
            <person name="Ramadhar T.R."/>
            <person name="Lekbua A."/>
            <person name="Mroue N."/>
            <person name="Liston C."/>
            <person name="Stewart E.J."/>
            <person name="Dubin M.J."/>
            <person name="Zengler K."/>
            <person name="Knight R."/>
            <person name="Gilbert J.A."/>
            <person name="Clardy J."/>
            <person name="Lewis K."/>
        </authorList>
    </citation>
    <scope>NUCLEOTIDE SEQUENCE [LARGE SCALE GENOMIC DNA]</scope>
    <source>
        <strain evidence="8 9">KLE1738</strain>
    </source>
</reference>
<evidence type="ECO:0000256" key="2">
    <source>
        <dbReference type="ARBA" id="ARBA00022475"/>
    </source>
</evidence>
<organism evidence="8 9">
    <name type="scientific">Evtepia gabavorous</name>
    <dbReference type="NCBI Taxonomy" id="2211183"/>
    <lineage>
        <taxon>Bacteria</taxon>
        <taxon>Bacillati</taxon>
        <taxon>Bacillota</taxon>
        <taxon>Clostridia</taxon>
        <taxon>Eubacteriales</taxon>
        <taxon>Evtepia</taxon>
    </lineage>
</organism>
<protein>
    <recommendedName>
        <fullName evidence="7">Na+/H+ antiporter NhaC-like C-terminal domain-containing protein</fullName>
    </recommendedName>
</protein>
<dbReference type="AlphaFoldDB" id="A0A3E2B6T3"/>
<evidence type="ECO:0000259" key="7">
    <source>
        <dbReference type="Pfam" id="PF03553"/>
    </source>
</evidence>
<feature type="transmembrane region" description="Helical" evidence="6">
    <location>
        <begin position="121"/>
        <end position="140"/>
    </location>
</feature>
<evidence type="ECO:0000256" key="5">
    <source>
        <dbReference type="ARBA" id="ARBA00023136"/>
    </source>
</evidence>
<evidence type="ECO:0000313" key="9">
    <source>
        <dbReference type="Proteomes" id="UP000260649"/>
    </source>
</evidence>
<evidence type="ECO:0000256" key="6">
    <source>
        <dbReference type="SAM" id="Phobius"/>
    </source>
</evidence>
<feature type="transmembrane region" description="Helical" evidence="6">
    <location>
        <begin position="80"/>
        <end position="100"/>
    </location>
</feature>
<accession>A0A3E2B6T3</accession>
<gene>
    <name evidence="8" type="ORF">DV520_00765</name>
</gene>
<proteinExistence type="predicted"/>
<comment type="caution">
    <text evidence="8">The sequence shown here is derived from an EMBL/GenBank/DDBJ whole genome shotgun (WGS) entry which is preliminary data.</text>
</comment>
<feature type="transmembrane region" description="Helical" evidence="6">
    <location>
        <begin position="440"/>
        <end position="462"/>
    </location>
</feature>
<keyword evidence="4 6" id="KW-1133">Transmembrane helix</keyword>
<keyword evidence="3 6" id="KW-0812">Transmembrane</keyword>
<evidence type="ECO:0000256" key="3">
    <source>
        <dbReference type="ARBA" id="ARBA00022692"/>
    </source>
</evidence>
<keyword evidence="2" id="KW-1003">Cell membrane</keyword>
<feature type="transmembrane region" description="Helical" evidence="6">
    <location>
        <begin position="160"/>
        <end position="187"/>
    </location>
</feature>